<dbReference type="CDD" id="cd17941">
    <property type="entry name" value="DEADc_DDX10"/>
    <property type="match status" value="1"/>
</dbReference>
<keyword evidence="8 10" id="KW-0694">RNA-binding</keyword>
<dbReference type="Gene3D" id="3.40.50.300">
    <property type="entry name" value="P-loop containing nucleotide triphosphate hydrolases"/>
    <property type="match status" value="2"/>
</dbReference>
<dbReference type="Pfam" id="PF13959">
    <property type="entry name" value="CTE_SPB4"/>
    <property type="match status" value="1"/>
</dbReference>
<feature type="region of interest" description="Disordered" evidence="11">
    <location>
        <begin position="515"/>
        <end position="574"/>
    </location>
</feature>
<name>A0A2D0XI07_9BASI</name>
<evidence type="ECO:0000259" key="14">
    <source>
        <dbReference type="PROSITE" id="PS51195"/>
    </source>
</evidence>
<evidence type="ECO:0000256" key="5">
    <source>
        <dbReference type="ARBA" id="ARBA00022801"/>
    </source>
</evidence>
<feature type="region of interest" description="Disordered" evidence="11">
    <location>
        <begin position="1"/>
        <end position="48"/>
    </location>
</feature>
<keyword evidence="3" id="KW-0698">rRNA processing</keyword>
<accession>A0A2D0XI07</accession>
<comment type="function">
    <text evidence="10">RNA helicase.</text>
</comment>
<dbReference type="InterPro" id="IPR000629">
    <property type="entry name" value="RNA-helicase_DEAD-box_CS"/>
</dbReference>
<dbReference type="GO" id="GO:0016887">
    <property type="term" value="F:ATP hydrolysis activity"/>
    <property type="evidence" value="ECO:0007669"/>
    <property type="project" value="RHEA"/>
</dbReference>
<dbReference type="AlphaFoldDB" id="A0A2D0XI07"/>
<feature type="domain" description="DEAD-box RNA helicase Q" evidence="14">
    <location>
        <begin position="58"/>
        <end position="86"/>
    </location>
</feature>
<protein>
    <recommendedName>
        <fullName evidence="10">ATP-dependent RNA helicase</fullName>
        <ecNumber evidence="10">3.6.4.13</ecNumber>
    </recommendedName>
</protein>
<dbReference type="SMART" id="SM00487">
    <property type="entry name" value="DEXDc"/>
    <property type="match status" value="1"/>
</dbReference>
<feature type="compositionally biased region" description="Basic and acidic residues" evidence="11">
    <location>
        <begin position="674"/>
        <end position="722"/>
    </location>
</feature>
<dbReference type="InterPro" id="IPR014001">
    <property type="entry name" value="Helicase_ATP-bd"/>
</dbReference>
<evidence type="ECO:0000256" key="3">
    <source>
        <dbReference type="ARBA" id="ARBA00022552"/>
    </source>
</evidence>
<comment type="domain">
    <text evidence="10">The Q motif is unique to and characteristic of the DEAD box family of RNA helicases and controls ATP binding and hydrolysis.</text>
</comment>
<keyword evidence="5 10" id="KW-0378">Hydrolase</keyword>
<dbReference type="GO" id="GO:0005524">
    <property type="term" value="F:ATP binding"/>
    <property type="evidence" value="ECO:0007669"/>
    <property type="project" value="UniProtKB-UniRule"/>
</dbReference>
<evidence type="ECO:0000256" key="8">
    <source>
        <dbReference type="ARBA" id="ARBA00022884"/>
    </source>
</evidence>
<sequence length="878" mass="97204">MPSDPPVPPRNQMKKGGKGKAEKTKPGPSKPSKRITDDQEIKDLDRTSAEYAPTTLPTSFSELPMSSKTQAGLKKAFYTKMTDIQKGSLPLSLKGRDVLGAARTGSGKTLAFLVPVLEMLYRKKWGAMDGLGALIISPTRELAIQIFEVLRKIGGYHTFSAGLVIGGKNLQDEMVRLAKMNILVATPGRLLQHMDQTVGFEAGNVQVLVLDEADRILDMGFAKCLNAIVENLPKSRQTLLFSATQTKSVKDLARLSLKDPEYIAVGEGAHESSTPKNLEQHYLVCGLEKKLDVLFSFIRTHLTTKAVVFMSSCKQVRFIYETFCKLHPGIPLMHLHGKQKQMKRLDIFTKFSSSKTAFLFATDIAARGLDFPAVDWVIQLDAPEDAETYIHRVGRTARYEAKGQSLLFLCPSEEEGMLEALEKKKVPLKKIKVKASKQQSIQNQLQSFAFQDPEIKYLGQRAFVSYMRSYYLQKNKSIFQLEELPMESYAASMGLPGAPKIKFVTKQAAQATKNQVNAVANIKDDDGDKVPEPKPKVDAQPNKKTTFESDESDGEEESEKAGDEASAVATTSKTPAVRTKYDRMFERKNQLILSEHYGSLVDHGTVDNEEDDFMTIKRVNHDIGGGLDEESEAAIADLFKDNMSKRQLKIAAGRQLLSKARPAGTKLVFDEEGEAHKPHEMEKEADFRALGDTKEQGDKYLEQERMRLQVADVADKELAKEKRREKKQKKKEREKEIVSLSASDVPFRDDSDEDDGYVSPDLAALLGDADSDFDEDGAPPQFDRGSYAGSFSGSDDDVSDMGSDMGSDSNDDDDDDDDDDSEIEESSNESSPPTSKRKRDDGSAGRAKRAKTVGGGGNDEAARLQAEEDLALQLLGRR</sequence>
<dbReference type="SMART" id="SM01178">
    <property type="entry name" value="DUF4217"/>
    <property type="match status" value="1"/>
</dbReference>
<evidence type="ECO:0000256" key="10">
    <source>
        <dbReference type="RuleBase" id="RU365068"/>
    </source>
</evidence>
<dbReference type="InterPro" id="IPR011545">
    <property type="entry name" value="DEAD/DEAH_box_helicase_dom"/>
</dbReference>
<dbReference type="EMBL" id="KY000311">
    <property type="protein sequence ID" value="ASF90253.1"/>
    <property type="molecule type" value="Genomic_DNA"/>
</dbReference>
<feature type="compositionally biased region" description="Acidic residues" evidence="11">
    <location>
        <begin position="548"/>
        <end position="558"/>
    </location>
</feature>
<feature type="compositionally biased region" description="Basic and acidic residues" evidence="11">
    <location>
        <begin position="34"/>
        <end position="48"/>
    </location>
</feature>
<evidence type="ECO:0000256" key="7">
    <source>
        <dbReference type="ARBA" id="ARBA00022840"/>
    </source>
</evidence>
<reference evidence="15" key="1">
    <citation type="submission" date="2016-10" db="EMBL/GenBank/DDBJ databases">
        <title>Phylogenomic data for the living fossil Bartheletia paradoxa suggests that the early evolutionary history of major basidiomycete lineages might not be bifurcate.</title>
        <authorList>
            <person name="Mishra B."/>
            <person name="Choi Y.-J."/>
            <person name="Bauer R."/>
            <person name="Thines M."/>
        </authorList>
    </citation>
    <scope>NUCLEOTIDE SEQUENCE</scope>
</reference>
<dbReference type="InterPro" id="IPR014014">
    <property type="entry name" value="RNA_helicase_DEAD_Q_motif"/>
</dbReference>
<dbReference type="EC" id="3.6.4.13" evidence="10"/>
<evidence type="ECO:0000256" key="4">
    <source>
        <dbReference type="ARBA" id="ARBA00022741"/>
    </source>
</evidence>
<feature type="compositionally biased region" description="Basic and acidic residues" evidence="11">
    <location>
        <begin position="522"/>
        <end position="537"/>
    </location>
</feature>
<feature type="compositionally biased region" description="Acidic residues" evidence="11">
    <location>
        <begin position="809"/>
        <end position="827"/>
    </location>
</feature>
<dbReference type="SMART" id="SM00490">
    <property type="entry name" value="HELICc"/>
    <property type="match status" value="1"/>
</dbReference>
<keyword evidence="6 10" id="KW-0347">Helicase</keyword>
<dbReference type="Pfam" id="PF00270">
    <property type="entry name" value="DEAD"/>
    <property type="match status" value="1"/>
</dbReference>
<dbReference type="GO" id="GO:0005730">
    <property type="term" value="C:nucleolus"/>
    <property type="evidence" value="ECO:0007669"/>
    <property type="project" value="UniProtKB-SubCell"/>
</dbReference>
<proteinExistence type="inferred from homology"/>
<dbReference type="GO" id="GO:0006364">
    <property type="term" value="P:rRNA processing"/>
    <property type="evidence" value="ECO:0007669"/>
    <property type="project" value="UniProtKB-KW"/>
</dbReference>
<evidence type="ECO:0000313" key="15">
    <source>
        <dbReference type="EMBL" id="ASF90253.1"/>
    </source>
</evidence>
<feature type="domain" description="Helicase C-terminal" evidence="13">
    <location>
        <begin position="277"/>
        <end position="449"/>
    </location>
</feature>
<organism evidence="15">
    <name type="scientific">Bartheletia paradoxa</name>
    <dbReference type="NCBI Taxonomy" id="669517"/>
    <lineage>
        <taxon>Eukaryota</taxon>
        <taxon>Fungi</taxon>
        <taxon>Dikarya</taxon>
        <taxon>Basidiomycota</taxon>
        <taxon>Agaricomycotina</taxon>
        <taxon>Bartheletiomycetes</taxon>
        <taxon>Bartheletiales</taxon>
        <taxon>Bartheletiaceae</taxon>
        <taxon>Bartheletia</taxon>
    </lineage>
</organism>
<dbReference type="PROSITE" id="PS51194">
    <property type="entry name" value="HELICASE_CTER"/>
    <property type="match status" value="1"/>
</dbReference>
<dbReference type="GO" id="GO:0003723">
    <property type="term" value="F:RNA binding"/>
    <property type="evidence" value="ECO:0007669"/>
    <property type="project" value="UniProtKB-UniRule"/>
</dbReference>
<keyword evidence="4 10" id="KW-0547">Nucleotide-binding</keyword>
<dbReference type="PANTHER" id="PTHR24031">
    <property type="entry name" value="RNA HELICASE"/>
    <property type="match status" value="1"/>
</dbReference>
<feature type="domain" description="Helicase ATP-binding" evidence="12">
    <location>
        <begin position="89"/>
        <end position="263"/>
    </location>
</feature>
<keyword evidence="2" id="KW-0690">Ribosome biogenesis</keyword>
<evidence type="ECO:0000256" key="6">
    <source>
        <dbReference type="ARBA" id="ARBA00022806"/>
    </source>
</evidence>
<evidence type="ECO:0000256" key="1">
    <source>
        <dbReference type="ARBA" id="ARBA00004604"/>
    </source>
</evidence>
<comment type="similarity">
    <text evidence="10">Belongs to the DEAD box helicase family.</text>
</comment>
<dbReference type="InterPro" id="IPR027417">
    <property type="entry name" value="P-loop_NTPase"/>
</dbReference>
<dbReference type="PROSITE" id="PS00039">
    <property type="entry name" value="DEAD_ATP_HELICASE"/>
    <property type="match status" value="1"/>
</dbReference>
<dbReference type="InterPro" id="IPR001650">
    <property type="entry name" value="Helicase_C-like"/>
</dbReference>
<evidence type="ECO:0000259" key="13">
    <source>
        <dbReference type="PROSITE" id="PS51194"/>
    </source>
</evidence>
<keyword evidence="7 10" id="KW-0067">ATP-binding</keyword>
<evidence type="ECO:0000256" key="11">
    <source>
        <dbReference type="SAM" id="MobiDB-lite"/>
    </source>
</evidence>
<dbReference type="PROSITE" id="PS51195">
    <property type="entry name" value="Q_MOTIF"/>
    <property type="match status" value="1"/>
</dbReference>
<dbReference type="InterPro" id="IPR025313">
    <property type="entry name" value="SPB4-like_CTE"/>
</dbReference>
<evidence type="ECO:0000256" key="9">
    <source>
        <dbReference type="PROSITE-ProRule" id="PRU00552"/>
    </source>
</evidence>
<feature type="short sequence motif" description="Q motif" evidence="9">
    <location>
        <begin position="58"/>
        <end position="86"/>
    </location>
</feature>
<evidence type="ECO:0000256" key="2">
    <source>
        <dbReference type="ARBA" id="ARBA00022517"/>
    </source>
</evidence>
<dbReference type="GO" id="GO:0003724">
    <property type="term" value="F:RNA helicase activity"/>
    <property type="evidence" value="ECO:0007669"/>
    <property type="project" value="UniProtKB-EC"/>
</dbReference>
<dbReference type="SUPFAM" id="SSF52540">
    <property type="entry name" value="P-loop containing nucleoside triphosphate hydrolases"/>
    <property type="match status" value="1"/>
</dbReference>
<evidence type="ECO:0000259" key="12">
    <source>
        <dbReference type="PROSITE" id="PS51192"/>
    </source>
</evidence>
<gene>
    <name evidence="15" type="ORF">SPAR04937</name>
</gene>
<dbReference type="Pfam" id="PF00271">
    <property type="entry name" value="Helicase_C"/>
    <property type="match status" value="1"/>
</dbReference>
<dbReference type="PROSITE" id="PS51192">
    <property type="entry name" value="HELICASE_ATP_BIND_1"/>
    <property type="match status" value="1"/>
</dbReference>
<comment type="catalytic activity">
    <reaction evidence="10">
        <text>ATP + H2O = ADP + phosphate + H(+)</text>
        <dbReference type="Rhea" id="RHEA:13065"/>
        <dbReference type="ChEBI" id="CHEBI:15377"/>
        <dbReference type="ChEBI" id="CHEBI:15378"/>
        <dbReference type="ChEBI" id="CHEBI:30616"/>
        <dbReference type="ChEBI" id="CHEBI:43474"/>
        <dbReference type="ChEBI" id="CHEBI:456216"/>
        <dbReference type="EC" id="3.6.4.13"/>
    </reaction>
</comment>
<comment type="subcellular location">
    <subcellularLocation>
        <location evidence="1">Nucleus</location>
        <location evidence="1">Nucleolus</location>
    </subcellularLocation>
</comment>
<dbReference type="CDD" id="cd18787">
    <property type="entry name" value="SF2_C_DEAD"/>
    <property type="match status" value="1"/>
</dbReference>
<feature type="region of interest" description="Disordered" evidence="11">
    <location>
        <begin position="673"/>
        <end position="864"/>
    </location>
</feature>